<accession>A0ABS1W9Z1</accession>
<evidence type="ECO:0000313" key="1">
    <source>
        <dbReference type="EMBL" id="MBL7526181.1"/>
    </source>
</evidence>
<protein>
    <recommendedName>
        <fullName evidence="3">Dot/Icm T4SS effector</fullName>
    </recommendedName>
</protein>
<sequence length="381" mass="43430">MPELTYEKLNLSKKDEYFVAIGKQGIHSFMMLGVMKDGSPKLLTRVGKQNDVGPDSQMTKIVESLGDGTLSRLVDEGISRKPDSVRPMSYQAYSINYDQAKDFMGLISDVEKKQIANPNIKKGMMDLYNAGTSETTVIHKEAIRSYVPTQEEGDNVTFEWKKLNECDFSSTVKNKDKDKDKISEGVQHIQVSNTCRTTALNIVEAILGFTTDISKYFFVSPKYETTLVGGQPNKDSFYILPPPPTVNKEHFSAQQLDTLNKLYKRLEEIPKLNPDSKETHDKFEALKSTYKDIMGENNLSANDLLKKVLEHEKSHSEALYTKREPNFFSRLFSIESSTEQLFKDFKKNFQNEMDKVRSQVEVNEENSEEQTDLVALKPHMV</sequence>
<organism evidence="1 2">
    <name type="scientific">Legionella bononiensis</name>
    <dbReference type="NCBI Taxonomy" id="2793102"/>
    <lineage>
        <taxon>Bacteria</taxon>
        <taxon>Pseudomonadati</taxon>
        <taxon>Pseudomonadota</taxon>
        <taxon>Gammaproteobacteria</taxon>
        <taxon>Legionellales</taxon>
        <taxon>Legionellaceae</taxon>
        <taxon>Legionella</taxon>
    </lineage>
</organism>
<evidence type="ECO:0008006" key="3">
    <source>
        <dbReference type="Google" id="ProtNLM"/>
    </source>
</evidence>
<proteinExistence type="predicted"/>
<gene>
    <name evidence="1" type="ORF">I5282_06300</name>
</gene>
<reference evidence="1 2" key="1">
    <citation type="submission" date="2020-12" db="EMBL/GenBank/DDBJ databases">
        <title>WGS of Legionella: environmental sample.</title>
        <authorList>
            <person name="Cristino S."/>
            <person name="Girolamini L."/>
            <person name="Salaris S."/>
            <person name="Pascale M.R."/>
            <person name="Mazzotta M."/>
            <person name="Orsini M."/>
            <person name="Grottola A."/>
        </authorList>
    </citation>
    <scope>NUCLEOTIDE SEQUENCE [LARGE SCALE GENOMIC DNA]</scope>
    <source>
        <strain evidence="1 2">30cs62</strain>
    </source>
</reference>
<dbReference type="RefSeq" id="WP_203110848.1">
    <property type="nucleotide sequence ID" value="NZ_JADOBG010000020.1"/>
</dbReference>
<dbReference type="EMBL" id="JADWVN010000009">
    <property type="protein sequence ID" value="MBL7526181.1"/>
    <property type="molecule type" value="Genomic_DNA"/>
</dbReference>
<keyword evidence="2" id="KW-1185">Reference proteome</keyword>
<dbReference type="Proteomes" id="UP000809910">
    <property type="component" value="Unassembled WGS sequence"/>
</dbReference>
<evidence type="ECO:0000313" key="2">
    <source>
        <dbReference type="Proteomes" id="UP000809910"/>
    </source>
</evidence>
<comment type="caution">
    <text evidence="1">The sequence shown here is derived from an EMBL/GenBank/DDBJ whole genome shotgun (WGS) entry which is preliminary data.</text>
</comment>
<name>A0ABS1W9Z1_9GAMM</name>